<name>E6PPZ8_9ZZZZ</name>
<protein>
    <submittedName>
        <fullName evidence="1">Uncharacterized protein</fullName>
    </submittedName>
</protein>
<sequence length="96" mass="11063">MSPEFKTETEFHAALNFLKDFADNYTQPTDEGQELMGEIAHYLANFPDAPALGHHRKVICSELIWNHLCEDHQIGAVWIAFMQDCVHRIDEYNTKG</sequence>
<gene>
    <name evidence="1" type="ORF">CARN2_1612</name>
</gene>
<comment type="caution">
    <text evidence="1">The sequence shown here is derived from an EMBL/GenBank/DDBJ whole genome shotgun (WGS) entry which is preliminary data.</text>
</comment>
<reference evidence="1" key="1">
    <citation type="submission" date="2009-10" db="EMBL/GenBank/DDBJ databases">
        <title>Diversity of trophic interactions inside an arsenic-rich microbial ecosystem.</title>
        <authorList>
            <person name="Bertin P.N."/>
            <person name="Heinrich-Salmeron A."/>
            <person name="Pelletier E."/>
            <person name="Goulhen-Chollet F."/>
            <person name="Arsene-Ploetze F."/>
            <person name="Gallien S."/>
            <person name="Calteau A."/>
            <person name="Vallenet D."/>
            <person name="Casiot C."/>
            <person name="Chane-Woon-Ming B."/>
            <person name="Giloteaux L."/>
            <person name="Barakat M."/>
            <person name="Bonnefoy V."/>
            <person name="Bruneel O."/>
            <person name="Chandler M."/>
            <person name="Cleiss J."/>
            <person name="Duran R."/>
            <person name="Elbaz-Poulichet F."/>
            <person name="Fonknechten N."/>
            <person name="Lauga B."/>
            <person name="Mornico D."/>
            <person name="Ortet P."/>
            <person name="Schaeffer C."/>
            <person name="Siguier P."/>
            <person name="Alexander Thil Smith A."/>
            <person name="Van Dorsselaer A."/>
            <person name="Weissenbach J."/>
            <person name="Medigue C."/>
            <person name="Le Paslier D."/>
        </authorList>
    </citation>
    <scope>NUCLEOTIDE SEQUENCE</scope>
</reference>
<dbReference type="EMBL" id="CABM01000040">
    <property type="protein sequence ID" value="CBH97002.1"/>
    <property type="molecule type" value="Genomic_DNA"/>
</dbReference>
<dbReference type="AlphaFoldDB" id="E6PPZ8"/>
<accession>E6PPZ8</accession>
<evidence type="ECO:0000313" key="1">
    <source>
        <dbReference type="EMBL" id="CBH97002.1"/>
    </source>
</evidence>
<organism evidence="1">
    <name type="scientific">mine drainage metagenome</name>
    <dbReference type="NCBI Taxonomy" id="410659"/>
    <lineage>
        <taxon>unclassified sequences</taxon>
        <taxon>metagenomes</taxon>
        <taxon>ecological metagenomes</taxon>
    </lineage>
</organism>
<proteinExistence type="predicted"/>